<evidence type="ECO:0000313" key="2">
    <source>
        <dbReference type="Proteomes" id="UP001148838"/>
    </source>
</evidence>
<keyword evidence="2" id="KW-1185">Reference proteome</keyword>
<name>A0ABQ8SJR2_PERAM</name>
<evidence type="ECO:0000313" key="1">
    <source>
        <dbReference type="EMBL" id="KAJ4434399.1"/>
    </source>
</evidence>
<proteinExistence type="predicted"/>
<reference evidence="1 2" key="1">
    <citation type="journal article" date="2022" name="Allergy">
        <title>Genome assembly and annotation of Periplaneta americana reveal a comprehensive cockroach allergen profile.</title>
        <authorList>
            <person name="Wang L."/>
            <person name="Xiong Q."/>
            <person name="Saelim N."/>
            <person name="Wang L."/>
            <person name="Nong W."/>
            <person name="Wan A.T."/>
            <person name="Shi M."/>
            <person name="Liu X."/>
            <person name="Cao Q."/>
            <person name="Hui J.H.L."/>
            <person name="Sookrung N."/>
            <person name="Leung T.F."/>
            <person name="Tungtrongchitr A."/>
            <person name="Tsui S.K.W."/>
        </authorList>
    </citation>
    <scope>NUCLEOTIDE SEQUENCE [LARGE SCALE GENOMIC DNA]</scope>
    <source>
        <strain evidence="1">PWHHKU_190912</strain>
    </source>
</reference>
<comment type="caution">
    <text evidence="1">The sequence shown here is derived from an EMBL/GenBank/DDBJ whole genome shotgun (WGS) entry which is preliminary data.</text>
</comment>
<gene>
    <name evidence="1" type="ORF">ANN_22959</name>
</gene>
<sequence length="92" mass="10398">MPATGISNVRRRIMIEKEGAVLELEAFVVINYTYQQGKKQLTRQLVAVVTEVGARDVEVKFLRPYGDSKSVFVFPQKPDEDTVTKDQIAKVL</sequence>
<dbReference type="EMBL" id="JAJSOF020000025">
    <property type="protein sequence ID" value="KAJ4434399.1"/>
    <property type="molecule type" value="Genomic_DNA"/>
</dbReference>
<organism evidence="1 2">
    <name type="scientific">Periplaneta americana</name>
    <name type="common">American cockroach</name>
    <name type="synonym">Blatta americana</name>
    <dbReference type="NCBI Taxonomy" id="6978"/>
    <lineage>
        <taxon>Eukaryota</taxon>
        <taxon>Metazoa</taxon>
        <taxon>Ecdysozoa</taxon>
        <taxon>Arthropoda</taxon>
        <taxon>Hexapoda</taxon>
        <taxon>Insecta</taxon>
        <taxon>Pterygota</taxon>
        <taxon>Neoptera</taxon>
        <taxon>Polyneoptera</taxon>
        <taxon>Dictyoptera</taxon>
        <taxon>Blattodea</taxon>
        <taxon>Blattoidea</taxon>
        <taxon>Blattidae</taxon>
        <taxon>Blattinae</taxon>
        <taxon>Periplaneta</taxon>
    </lineage>
</organism>
<protein>
    <submittedName>
        <fullName evidence="1">Uncharacterized protein</fullName>
    </submittedName>
</protein>
<accession>A0ABQ8SJR2</accession>
<dbReference type="Proteomes" id="UP001148838">
    <property type="component" value="Unassembled WGS sequence"/>
</dbReference>